<feature type="domain" description="Calcineurin-like phosphoesterase" evidence="1">
    <location>
        <begin position="54"/>
        <end position="237"/>
    </location>
</feature>
<dbReference type="GeneID" id="54363018"/>
<protein>
    <submittedName>
        <fullName evidence="3">Metallo-dependent phosphatase</fullName>
    </submittedName>
</protein>
<dbReference type="GO" id="GO:0016787">
    <property type="term" value="F:hydrolase activity"/>
    <property type="evidence" value="ECO:0007669"/>
    <property type="project" value="InterPro"/>
</dbReference>
<dbReference type="PANTHER" id="PTHR12905">
    <property type="entry name" value="METALLOPHOSPHOESTERASE"/>
    <property type="match status" value="1"/>
</dbReference>
<reference evidence="3" key="2">
    <citation type="submission" date="2020-04" db="EMBL/GenBank/DDBJ databases">
        <authorList>
            <consortium name="NCBI Genome Project"/>
        </authorList>
    </citation>
    <scope>NUCLEOTIDE SEQUENCE</scope>
    <source>
        <strain evidence="3">CBS 342.82</strain>
    </source>
</reference>
<dbReference type="RefSeq" id="XP_033458851.1">
    <property type="nucleotide sequence ID" value="XM_033605218.1"/>
</dbReference>
<dbReference type="OrthoDB" id="630188at2759"/>
<dbReference type="AlphaFoldDB" id="A0A6J3M1A8"/>
<evidence type="ECO:0000259" key="1">
    <source>
        <dbReference type="Pfam" id="PF00149"/>
    </source>
</evidence>
<dbReference type="InterPro" id="IPR004843">
    <property type="entry name" value="Calcineurin-like_PHP"/>
</dbReference>
<gene>
    <name evidence="3" type="ORF">K489DRAFT_381815</name>
</gene>
<proteinExistence type="predicted"/>
<dbReference type="Pfam" id="PF00149">
    <property type="entry name" value="Metallophos"/>
    <property type="match status" value="1"/>
</dbReference>
<dbReference type="InterPro" id="IPR051693">
    <property type="entry name" value="UPF0046_metallophosphoest"/>
</dbReference>
<dbReference type="Gene3D" id="3.60.21.10">
    <property type="match status" value="1"/>
</dbReference>
<evidence type="ECO:0000313" key="3">
    <source>
        <dbReference type="RefSeq" id="XP_033458851.1"/>
    </source>
</evidence>
<dbReference type="InterPro" id="IPR029052">
    <property type="entry name" value="Metallo-depent_PP-like"/>
</dbReference>
<dbReference type="CDD" id="cd07379">
    <property type="entry name" value="MPP_239FB"/>
    <property type="match status" value="1"/>
</dbReference>
<dbReference type="PANTHER" id="PTHR12905:SF0">
    <property type="entry name" value="CALCINEURIN-LIKE PHOSPHOESTERASE DOMAIN-CONTAINING PROTEIN"/>
    <property type="match status" value="1"/>
</dbReference>
<organism evidence="3">
    <name type="scientific">Dissoconium aciculare CBS 342.82</name>
    <dbReference type="NCBI Taxonomy" id="1314786"/>
    <lineage>
        <taxon>Eukaryota</taxon>
        <taxon>Fungi</taxon>
        <taxon>Dikarya</taxon>
        <taxon>Ascomycota</taxon>
        <taxon>Pezizomycotina</taxon>
        <taxon>Dothideomycetes</taxon>
        <taxon>Dothideomycetidae</taxon>
        <taxon>Mycosphaerellales</taxon>
        <taxon>Dissoconiaceae</taxon>
        <taxon>Dissoconium</taxon>
    </lineage>
</organism>
<reference evidence="3" key="3">
    <citation type="submission" date="2025-08" db="UniProtKB">
        <authorList>
            <consortium name="RefSeq"/>
        </authorList>
    </citation>
    <scope>IDENTIFICATION</scope>
    <source>
        <strain evidence="3">CBS 342.82</strain>
    </source>
</reference>
<name>A0A6J3M1A8_9PEZI</name>
<keyword evidence="2" id="KW-1185">Reference proteome</keyword>
<sequence length="257" mass="29034">MESPTIASQESAVLRVQLHRQPLRRAAEYLLRFRGSGASSVRESKNCRAQPAVRIICISDTHNLRPTLPSGDLLIHAGDLTEWGTFDEVQAQLTWLSSQPYEHKILIAGNHDLLFDGVFLEKQPEHKDYQGRTRRDLDLGSVTYLQDESIRLSCADGKRALNIFGSPWTPQYGNSAFQYPREEDVWSNRVPSSTDILITHGPPARFNDIRPSAGCVYLRAEVARVKPELMVFGHIHVGGKLFRSWLLRSHGLVSDDY</sequence>
<dbReference type="SUPFAM" id="SSF56300">
    <property type="entry name" value="Metallo-dependent phosphatases"/>
    <property type="match status" value="1"/>
</dbReference>
<accession>A0A6J3M1A8</accession>
<evidence type="ECO:0000313" key="2">
    <source>
        <dbReference type="Proteomes" id="UP000504637"/>
    </source>
</evidence>
<reference evidence="3" key="1">
    <citation type="submission" date="2020-01" db="EMBL/GenBank/DDBJ databases">
        <authorList>
            <consortium name="DOE Joint Genome Institute"/>
            <person name="Haridas S."/>
            <person name="Albert R."/>
            <person name="Binder M."/>
            <person name="Bloem J."/>
            <person name="Labutti K."/>
            <person name="Salamov A."/>
            <person name="Andreopoulos B."/>
            <person name="Baker S.E."/>
            <person name="Barry K."/>
            <person name="Bills G."/>
            <person name="Bluhm B.H."/>
            <person name="Cannon C."/>
            <person name="Castanera R."/>
            <person name="Culley D.E."/>
            <person name="Daum C."/>
            <person name="Ezra D."/>
            <person name="Gonzalez J.B."/>
            <person name="Henrissat B."/>
            <person name="Kuo A."/>
            <person name="Liang C."/>
            <person name="Lipzen A."/>
            <person name="Lutzoni F."/>
            <person name="Magnuson J."/>
            <person name="Mondo S."/>
            <person name="Nolan M."/>
            <person name="Ohm R."/>
            <person name="Pangilinan J."/>
            <person name="Park H.-J."/>
            <person name="Ramirez L."/>
            <person name="Alfaro M."/>
            <person name="Sun H."/>
            <person name="Tritt A."/>
            <person name="Yoshinaga Y."/>
            <person name="Zwiers L.-H."/>
            <person name="Turgeon B.G."/>
            <person name="Goodwin S.B."/>
            <person name="Spatafora J.W."/>
            <person name="Crous P.W."/>
            <person name="Grigoriev I.V."/>
        </authorList>
    </citation>
    <scope>NUCLEOTIDE SEQUENCE</scope>
    <source>
        <strain evidence="3">CBS 342.82</strain>
    </source>
</reference>
<dbReference type="Proteomes" id="UP000504637">
    <property type="component" value="Unplaced"/>
</dbReference>